<feature type="active site" description="Nucleophile" evidence="14">
    <location>
        <position position="379"/>
    </location>
</feature>
<proteinExistence type="inferred from homology"/>
<evidence type="ECO:0000256" key="5">
    <source>
        <dbReference type="ARBA" id="ARBA00022490"/>
    </source>
</evidence>
<dbReference type="NCBIfam" id="TIGR00563">
    <property type="entry name" value="rsmB"/>
    <property type="match status" value="1"/>
</dbReference>
<dbReference type="InterPro" id="IPR023267">
    <property type="entry name" value="RCMT"/>
</dbReference>
<dbReference type="RefSeq" id="WP_036096183.1">
    <property type="nucleotide sequence ID" value="NZ_AODF01000004.1"/>
</dbReference>
<dbReference type="EC" id="2.1.1.176" evidence="4"/>
<comment type="caution">
    <text evidence="16">The sequence shown here is derived from an EMBL/GenBank/DDBJ whole genome shotgun (WGS) entry which is preliminary data.</text>
</comment>
<evidence type="ECO:0000256" key="2">
    <source>
        <dbReference type="ARBA" id="ARBA00004496"/>
    </source>
</evidence>
<dbReference type="InterPro" id="IPR035926">
    <property type="entry name" value="NusB-like_sf"/>
</dbReference>
<comment type="subcellular location">
    <subcellularLocation>
        <location evidence="2">Cytoplasm</location>
    </subcellularLocation>
</comment>
<feature type="binding site" evidence="14">
    <location>
        <position position="280"/>
    </location>
    <ligand>
        <name>S-adenosyl-L-methionine</name>
        <dbReference type="ChEBI" id="CHEBI:59789"/>
    </ligand>
</feature>
<keyword evidence="6" id="KW-0698">rRNA processing</keyword>
<dbReference type="Pfam" id="PF22458">
    <property type="entry name" value="RsmF-B_ferredox"/>
    <property type="match status" value="1"/>
</dbReference>
<feature type="binding site" evidence="14">
    <location>
        <begin position="256"/>
        <end position="262"/>
    </location>
    <ligand>
        <name>S-adenosyl-L-methionine</name>
        <dbReference type="ChEBI" id="CHEBI:59789"/>
    </ligand>
</feature>
<dbReference type="InterPro" id="IPR001678">
    <property type="entry name" value="MeTrfase_RsmB-F_NOP2_dom"/>
</dbReference>
<dbReference type="NCBIfam" id="NF011494">
    <property type="entry name" value="PRK14902.1"/>
    <property type="match status" value="1"/>
</dbReference>
<evidence type="ECO:0000256" key="3">
    <source>
        <dbReference type="ARBA" id="ARBA00007494"/>
    </source>
</evidence>
<dbReference type="Gene3D" id="1.10.940.10">
    <property type="entry name" value="NusB-like"/>
    <property type="match status" value="1"/>
</dbReference>
<evidence type="ECO:0000256" key="7">
    <source>
        <dbReference type="ARBA" id="ARBA00022603"/>
    </source>
</evidence>
<dbReference type="Proteomes" id="UP000019249">
    <property type="component" value="Unassembled WGS sequence"/>
</dbReference>
<evidence type="ECO:0000313" key="16">
    <source>
        <dbReference type="EMBL" id="EUJ33462.1"/>
    </source>
</evidence>
<evidence type="ECO:0000256" key="11">
    <source>
        <dbReference type="ARBA" id="ARBA00030399"/>
    </source>
</evidence>
<dbReference type="SUPFAM" id="SSF48013">
    <property type="entry name" value="NusB-like"/>
    <property type="match status" value="1"/>
</dbReference>
<name>A0ABN0RHZ9_9LIST</name>
<keyword evidence="8 14" id="KW-0808">Transferase</keyword>
<comment type="catalytic activity">
    <reaction evidence="13">
        <text>cytidine(967) in 16S rRNA + S-adenosyl-L-methionine = 5-methylcytidine(967) in 16S rRNA + S-adenosyl-L-homocysteine + H(+)</text>
        <dbReference type="Rhea" id="RHEA:42748"/>
        <dbReference type="Rhea" id="RHEA-COMP:10219"/>
        <dbReference type="Rhea" id="RHEA-COMP:10220"/>
        <dbReference type="ChEBI" id="CHEBI:15378"/>
        <dbReference type="ChEBI" id="CHEBI:57856"/>
        <dbReference type="ChEBI" id="CHEBI:59789"/>
        <dbReference type="ChEBI" id="CHEBI:74483"/>
        <dbReference type="ChEBI" id="CHEBI:82748"/>
        <dbReference type="EC" id="2.1.1.176"/>
    </reaction>
</comment>
<dbReference type="Pfam" id="PF01029">
    <property type="entry name" value="NusB"/>
    <property type="match status" value="1"/>
</dbReference>
<keyword evidence="17" id="KW-1185">Reference proteome</keyword>
<dbReference type="PANTHER" id="PTHR22807:SF53">
    <property type="entry name" value="RIBOSOMAL RNA SMALL SUBUNIT METHYLTRANSFERASE B-RELATED"/>
    <property type="match status" value="1"/>
</dbReference>
<dbReference type="SUPFAM" id="SSF53335">
    <property type="entry name" value="S-adenosyl-L-methionine-dependent methyltransferases"/>
    <property type="match status" value="1"/>
</dbReference>
<keyword evidence="9 14" id="KW-0949">S-adenosyl-L-methionine</keyword>
<evidence type="ECO:0000313" key="17">
    <source>
        <dbReference type="Proteomes" id="UP000019249"/>
    </source>
</evidence>
<comment type="function">
    <text evidence="1">Specifically methylates the cytosine at position 967 (m5C967) of 16S rRNA.</text>
</comment>
<feature type="binding site" evidence="14">
    <location>
        <position position="326"/>
    </location>
    <ligand>
        <name>S-adenosyl-L-methionine</name>
        <dbReference type="ChEBI" id="CHEBI:59789"/>
    </ligand>
</feature>
<protein>
    <recommendedName>
        <fullName evidence="4">16S rRNA (cytosine(967)-C(5))-methyltransferase</fullName>
        <ecNumber evidence="4">2.1.1.176</ecNumber>
    </recommendedName>
    <alternativeName>
        <fullName evidence="11">16S rRNA m5C967 methyltransferase</fullName>
    </alternativeName>
    <alternativeName>
        <fullName evidence="12">rRNA (cytosine-C(5)-)-methyltransferase RsmB</fullName>
    </alternativeName>
</protein>
<evidence type="ECO:0000256" key="8">
    <source>
        <dbReference type="ARBA" id="ARBA00022679"/>
    </source>
</evidence>
<dbReference type="InterPro" id="IPR018314">
    <property type="entry name" value="RsmB/NOL1/NOP2-like_CS"/>
</dbReference>
<reference evidence="16 17" key="1">
    <citation type="journal article" date="2014" name="Int. J. Syst. Evol. Microbiol.">
        <title>Listeria floridensis sp. nov., Listeria aquatica sp. nov., Listeria cornellensis sp. nov., Listeria riparia sp. nov. and Listeria grandensis sp. nov., from agricultural and natural environments.</title>
        <authorList>
            <person name="den Bakker H.C."/>
            <person name="Warchocki S."/>
            <person name="Wright E.M."/>
            <person name="Allred A.F."/>
            <person name="Ahlstrom C."/>
            <person name="Manuel C.S."/>
            <person name="Stasiewicz M.J."/>
            <person name="Burrell A."/>
            <person name="Roof S."/>
            <person name="Strawn L."/>
            <person name="Fortes E.D."/>
            <person name="Nightingale K.K."/>
            <person name="Kephart D."/>
            <person name="Wiedmann M."/>
        </authorList>
    </citation>
    <scope>NUCLEOTIDE SEQUENCE [LARGE SCALE GENOMIC DNA]</scope>
    <source>
        <strain evidence="16 17">FSL S10-1187</strain>
    </source>
</reference>
<gene>
    <name evidence="16" type="ORF">MFLO_02908</name>
</gene>
<dbReference type="PROSITE" id="PS51686">
    <property type="entry name" value="SAM_MT_RSMB_NOP"/>
    <property type="match status" value="1"/>
</dbReference>
<dbReference type="Pfam" id="PF01189">
    <property type="entry name" value="Methyltr_RsmB-F"/>
    <property type="match status" value="1"/>
</dbReference>
<feature type="binding site" evidence="14">
    <location>
        <position position="307"/>
    </location>
    <ligand>
        <name>S-adenosyl-L-methionine</name>
        <dbReference type="ChEBI" id="CHEBI:59789"/>
    </ligand>
</feature>
<comment type="similarity">
    <text evidence="3 14">Belongs to the class I-like SAM-binding methyltransferase superfamily. RsmB/NOP family.</text>
</comment>
<dbReference type="CDD" id="cd02440">
    <property type="entry name" value="AdoMet_MTases"/>
    <property type="match status" value="1"/>
</dbReference>
<evidence type="ECO:0000256" key="12">
    <source>
        <dbReference type="ARBA" id="ARBA00031088"/>
    </source>
</evidence>
<evidence type="ECO:0000256" key="4">
    <source>
        <dbReference type="ARBA" id="ARBA00012140"/>
    </source>
</evidence>
<evidence type="ECO:0000256" key="1">
    <source>
        <dbReference type="ARBA" id="ARBA00002724"/>
    </source>
</evidence>
<dbReference type="EMBL" id="AODF01000004">
    <property type="protein sequence ID" value="EUJ33462.1"/>
    <property type="molecule type" value="Genomic_DNA"/>
</dbReference>
<feature type="domain" description="SAM-dependent MTase RsmB/NOP-type" evidence="15">
    <location>
        <begin position="167"/>
        <end position="440"/>
    </location>
</feature>
<dbReference type="GO" id="GO:0008168">
    <property type="term" value="F:methyltransferase activity"/>
    <property type="evidence" value="ECO:0007669"/>
    <property type="project" value="UniProtKB-KW"/>
</dbReference>
<dbReference type="InterPro" id="IPR029063">
    <property type="entry name" value="SAM-dependent_MTases_sf"/>
</dbReference>
<evidence type="ECO:0000256" key="14">
    <source>
        <dbReference type="PROSITE-ProRule" id="PRU01023"/>
    </source>
</evidence>
<evidence type="ECO:0000256" key="6">
    <source>
        <dbReference type="ARBA" id="ARBA00022552"/>
    </source>
</evidence>
<sequence length="441" mass="49198">MKKTTRELALELLLKIENQGSYSHLLINETLKKYPLKREDKALLTELVYGTLQRKITLDYYLEPFLKKKPDDWVLMLLRLSVYQLEFLDKVPEHAVLHEAGEIAQKRGHKGVTSFVNGVLRSILRQGVKPLDALSDAGERLAVQGSLPLFLARRMIDQYGYEKAEQLAEAFLVPPHQSVRVNKTETDRTALLAEFHKAGVEAEAAAEIPEAILVTRGSIAGTDAFREGRCTIQDESSMLAAYALELEDDLEVLDACAAPGGKTTHIAEKMHGTGNVTALDIHKHKTKLISAAAERLGLLNIRTQTLDAREAATQFDVKSFDRVLVDAPCTGFGVLRRKPDIKYSKTEKDIERLSEIQLDILDEVSQLVKENGILVYSTCTIDHEENGAVAAAFLAKHPEFEQLTVAVPEKLRHLRTGDDLQVLPTDFGSDGFYVSSFKRRP</sequence>
<dbReference type="InterPro" id="IPR054728">
    <property type="entry name" value="RsmB-like_ferredoxin"/>
</dbReference>
<keyword evidence="7 14" id="KW-0489">Methyltransferase</keyword>
<dbReference type="PANTHER" id="PTHR22807">
    <property type="entry name" value="NOP2 YEAST -RELATED NOL1/NOP2/FMU SUN DOMAIN-CONTAINING"/>
    <property type="match status" value="1"/>
</dbReference>
<dbReference type="InterPro" id="IPR004573">
    <property type="entry name" value="rRNA_ssu_MeTfrase_B"/>
</dbReference>
<evidence type="ECO:0000256" key="9">
    <source>
        <dbReference type="ARBA" id="ARBA00022691"/>
    </source>
</evidence>
<dbReference type="GO" id="GO:0032259">
    <property type="term" value="P:methylation"/>
    <property type="evidence" value="ECO:0007669"/>
    <property type="project" value="UniProtKB-KW"/>
</dbReference>
<keyword evidence="5" id="KW-0963">Cytoplasm</keyword>
<dbReference type="InterPro" id="IPR006027">
    <property type="entry name" value="NusB_RsmB_TIM44"/>
</dbReference>
<accession>A0ABN0RHZ9</accession>
<dbReference type="InterPro" id="IPR049560">
    <property type="entry name" value="MeTrfase_RsmB-F_NOP2_cat"/>
</dbReference>
<keyword evidence="10 14" id="KW-0694">RNA-binding</keyword>
<dbReference type="PRINTS" id="PR02008">
    <property type="entry name" value="RCMTFAMILY"/>
</dbReference>
<evidence type="ECO:0000256" key="13">
    <source>
        <dbReference type="ARBA" id="ARBA00047283"/>
    </source>
</evidence>
<dbReference type="PROSITE" id="PS01153">
    <property type="entry name" value="NOL1_NOP2_SUN"/>
    <property type="match status" value="1"/>
</dbReference>
<dbReference type="Gene3D" id="3.40.50.150">
    <property type="entry name" value="Vaccinia Virus protein VP39"/>
    <property type="match status" value="1"/>
</dbReference>
<evidence type="ECO:0000256" key="10">
    <source>
        <dbReference type="ARBA" id="ARBA00022884"/>
    </source>
</evidence>
<evidence type="ECO:0000259" key="15">
    <source>
        <dbReference type="PROSITE" id="PS51686"/>
    </source>
</evidence>
<organism evidence="16 17">
    <name type="scientific">Listeria floridensis FSL S10-1187</name>
    <dbReference type="NCBI Taxonomy" id="1265817"/>
    <lineage>
        <taxon>Bacteria</taxon>
        <taxon>Bacillati</taxon>
        <taxon>Bacillota</taxon>
        <taxon>Bacilli</taxon>
        <taxon>Bacillales</taxon>
        <taxon>Listeriaceae</taxon>
        <taxon>Listeria</taxon>
    </lineage>
</organism>